<evidence type="ECO:0000313" key="2">
    <source>
        <dbReference type="EMBL" id="GBG28770.1"/>
    </source>
</evidence>
<comment type="caution">
    <text evidence="2">The sequence shown here is derived from an EMBL/GenBank/DDBJ whole genome shotgun (WGS) entry which is preliminary data.</text>
</comment>
<feature type="compositionally biased region" description="Low complexity" evidence="1">
    <location>
        <begin position="232"/>
        <end position="257"/>
    </location>
</feature>
<evidence type="ECO:0008006" key="4">
    <source>
        <dbReference type="Google" id="ProtNLM"/>
    </source>
</evidence>
<proteinExistence type="predicted"/>
<feature type="region of interest" description="Disordered" evidence="1">
    <location>
        <begin position="148"/>
        <end position="169"/>
    </location>
</feature>
<sequence>MDEPSRDSAEKAPGPPAAMKDGIPGGNGQVGRAPTMATFSTCANNSESESAQSDLYRGHASTAQASLGTADDLDTIASTEVSVANLHLGESNSTPAMTTVSAGDHAEMQSVRSGAILIPRQEHRTHHMIPLTELADRRRRLEDLAAAHPPHRRVSHCETGHHAPLPSEMRMESIGRPPVAATEEMEMTGDATFDDNQSESSASEMSIESELSHHDIPNLHPDENLENHAFNAGSGSHTGAGASASSWHSSHTATQASYHGEEYGSARFPLRRRTKFTPEQKASVIEAFVRGGRKEAVAAGAIQVPAMIPNTVDSLLARFKKKAEKGEDPYSILYDARKHNRGSSTKWDDKYHTEIILHLLHDKPTLSFTEMQNLLNVELARKKLKEYVAEHGNDVLQMTRQEQEEFYPLSNERLQALLNLAPLVKEWYKRARAGMKARLEFARKLKSLMIDPDQNMLIFIDEMPFYLAMRRTHGWSRKGDRAVVAIPPISNFGYRTQVAMAVHVTEEGSYKDFIKGKNVYLVINNAPEHTAGSSAPDADNRMLEKIENFAPLHDFLAEHGGSISILRTSPNSSHLNLCESYNRVLRTYSQHERNDADISSLLLAEEGPHGQETMRKLSALEIIIKKGIERLYNNTPLLGEAFKLFVSLGHVIEANGFF</sequence>
<feature type="region of interest" description="Disordered" evidence="1">
    <location>
        <begin position="191"/>
        <end position="262"/>
    </location>
</feature>
<name>A0A2R5GCS0_9STRA</name>
<protein>
    <recommendedName>
        <fullName evidence="4">Tc1-like transposase DDE domain-containing protein</fullName>
    </recommendedName>
</protein>
<dbReference type="Gene3D" id="3.30.420.10">
    <property type="entry name" value="Ribonuclease H-like superfamily/Ribonuclease H"/>
    <property type="match status" value="1"/>
</dbReference>
<feature type="compositionally biased region" description="Basic and acidic residues" evidence="1">
    <location>
        <begin position="1"/>
        <end position="10"/>
    </location>
</feature>
<feature type="compositionally biased region" description="Basic and acidic residues" evidence="1">
    <location>
        <begin position="210"/>
        <end position="226"/>
    </location>
</feature>
<organism evidence="2 3">
    <name type="scientific">Hondaea fermentalgiana</name>
    <dbReference type="NCBI Taxonomy" id="2315210"/>
    <lineage>
        <taxon>Eukaryota</taxon>
        <taxon>Sar</taxon>
        <taxon>Stramenopiles</taxon>
        <taxon>Bigyra</taxon>
        <taxon>Labyrinthulomycetes</taxon>
        <taxon>Thraustochytrida</taxon>
        <taxon>Thraustochytriidae</taxon>
        <taxon>Hondaea</taxon>
    </lineage>
</organism>
<gene>
    <name evidence="2" type="ORF">FCC1311_049912</name>
</gene>
<dbReference type="AlphaFoldDB" id="A0A2R5GCS0"/>
<dbReference type="InParanoid" id="A0A2R5GCS0"/>
<accession>A0A2R5GCS0</accession>
<dbReference type="GO" id="GO:0003676">
    <property type="term" value="F:nucleic acid binding"/>
    <property type="evidence" value="ECO:0007669"/>
    <property type="project" value="InterPro"/>
</dbReference>
<dbReference type="Proteomes" id="UP000241890">
    <property type="component" value="Unassembled WGS sequence"/>
</dbReference>
<dbReference type="OrthoDB" id="95648at2759"/>
<dbReference type="EMBL" id="BEYU01000048">
    <property type="protein sequence ID" value="GBG28770.1"/>
    <property type="molecule type" value="Genomic_DNA"/>
</dbReference>
<evidence type="ECO:0000256" key="1">
    <source>
        <dbReference type="SAM" id="MobiDB-lite"/>
    </source>
</evidence>
<feature type="region of interest" description="Disordered" evidence="1">
    <location>
        <begin position="1"/>
        <end position="34"/>
    </location>
</feature>
<feature type="compositionally biased region" description="Low complexity" evidence="1">
    <location>
        <begin position="198"/>
        <end position="209"/>
    </location>
</feature>
<dbReference type="InterPro" id="IPR036397">
    <property type="entry name" value="RNaseH_sf"/>
</dbReference>
<evidence type="ECO:0000313" key="3">
    <source>
        <dbReference type="Proteomes" id="UP000241890"/>
    </source>
</evidence>
<keyword evidence="3" id="KW-1185">Reference proteome</keyword>
<reference evidence="2 3" key="1">
    <citation type="submission" date="2017-12" db="EMBL/GenBank/DDBJ databases">
        <title>Sequencing, de novo assembly and annotation of complete genome of a new Thraustochytrid species, strain FCC1311.</title>
        <authorList>
            <person name="Sedici K."/>
            <person name="Godart F."/>
            <person name="Aiese Cigliano R."/>
            <person name="Sanseverino W."/>
            <person name="Barakat M."/>
            <person name="Ortet P."/>
            <person name="Marechal E."/>
            <person name="Cagnac O."/>
            <person name="Amato A."/>
        </authorList>
    </citation>
    <scope>NUCLEOTIDE SEQUENCE [LARGE SCALE GENOMIC DNA]</scope>
</reference>